<dbReference type="Gene3D" id="2.160.20.120">
    <property type="match status" value="1"/>
</dbReference>
<comment type="caution">
    <text evidence="2">The sequence shown here is derived from an EMBL/GenBank/DDBJ whole genome shotgun (WGS) entry which is preliminary data.</text>
</comment>
<evidence type="ECO:0000313" key="3">
    <source>
        <dbReference type="Proteomes" id="UP000295620"/>
    </source>
</evidence>
<keyword evidence="1" id="KW-1133">Transmembrane helix</keyword>
<dbReference type="OrthoDB" id="704721at2"/>
<gene>
    <name evidence="2" type="ORF">ATK78_2034</name>
</gene>
<keyword evidence="1" id="KW-0472">Membrane</keyword>
<dbReference type="AlphaFoldDB" id="A0A4R6SZB1"/>
<proteinExistence type="predicted"/>
<name>A0A4R6SZB1_9SPHI</name>
<dbReference type="EMBL" id="SNYC01000004">
    <property type="protein sequence ID" value="TDQ09875.1"/>
    <property type="molecule type" value="Genomic_DNA"/>
</dbReference>
<dbReference type="Proteomes" id="UP000295620">
    <property type="component" value="Unassembled WGS sequence"/>
</dbReference>
<protein>
    <submittedName>
        <fullName evidence="2">Uncharacterized protein</fullName>
    </submittedName>
</protein>
<keyword evidence="3" id="KW-1185">Reference proteome</keyword>
<feature type="transmembrane region" description="Helical" evidence="1">
    <location>
        <begin position="7"/>
        <end position="27"/>
    </location>
</feature>
<organism evidence="2 3">
    <name type="scientific">Pedobacter metabolipauper</name>
    <dbReference type="NCBI Taxonomy" id="425513"/>
    <lineage>
        <taxon>Bacteria</taxon>
        <taxon>Pseudomonadati</taxon>
        <taxon>Bacteroidota</taxon>
        <taxon>Sphingobacteriia</taxon>
        <taxon>Sphingobacteriales</taxon>
        <taxon>Sphingobacteriaceae</taxon>
        <taxon>Pedobacter</taxon>
    </lineage>
</organism>
<accession>A0A4R6SZB1</accession>
<sequence length="281" mass="30751">MKTSNKILIAFAVVMFIVPIVTIAISINTDSPRITSDEWTNTSKLNVKTTGYISKAIEKPFNGVILNNGLSNKFIELRLVEGEESGIKMPGNIQDKVSFNVDPAGKLQITFDDQGDDLRYSIIVYSKSLKTLNVANTDALVVKADLDSLEIHAEKSGTLSFNGDHAKIKNLNLTANNVMAVQVDRDDSFDFLNVKLENSQFFFDSNSVSGLVINASGKSNIDIKTDGQPNDFNIGKLEINTLGDTQLLIKNIKVGAFSGKFSDNTSVNMPASYLNQMISKK</sequence>
<keyword evidence="1" id="KW-0812">Transmembrane</keyword>
<dbReference type="RefSeq" id="WP_133575926.1">
    <property type="nucleotide sequence ID" value="NZ_SNYC01000004.1"/>
</dbReference>
<reference evidence="2 3" key="1">
    <citation type="submission" date="2019-03" db="EMBL/GenBank/DDBJ databases">
        <title>Genomic Encyclopedia of Archaeal and Bacterial Type Strains, Phase II (KMG-II): from individual species to whole genera.</title>
        <authorList>
            <person name="Goeker M."/>
        </authorList>
    </citation>
    <scope>NUCLEOTIDE SEQUENCE [LARGE SCALE GENOMIC DNA]</scope>
    <source>
        <strain evidence="2 3">DSM 19035</strain>
    </source>
</reference>
<evidence type="ECO:0000256" key="1">
    <source>
        <dbReference type="SAM" id="Phobius"/>
    </source>
</evidence>
<evidence type="ECO:0000313" key="2">
    <source>
        <dbReference type="EMBL" id="TDQ09875.1"/>
    </source>
</evidence>